<keyword evidence="6" id="KW-0808">Transferase</keyword>
<comment type="catalytic activity">
    <reaction evidence="12">
        <text>n isopentenyl diphosphate + (2E,6E)-farnesyl diphosphate = a di-trans,poly-cis-polyprenyl diphosphate + n diphosphate</text>
        <dbReference type="Rhea" id="RHEA:53008"/>
        <dbReference type="Rhea" id="RHEA-COMP:19494"/>
        <dbReference type="ChEBI" id="CHEBI:33019"/>
        <dbReference type="ChEBI" id="CHEBI:128769"/>
        <dbReference type="ChEBI" id="CHEBI:136960"/>
        <dbReference type="ChEBI" id="CHEBI:175763"/>
        <dbReference type="EC" id="2.5.1.87"/>
    </reaction>
</comment>
<dbReference type="AlphaFoldDB" id="A0A2L0V4L0"/>
<dbReference type="InterPro" id="IPR036424">
    <property type="entry name" value="UPP_synth-like_sf"/>
</dbReference>
<dbReference type="PANTHER" id="PTHR21528:SF0">
    <property type="entry name" value="DEHYDRODOLICHYL DIPHOSPHATE SYNTHASE COMPLEX SUBUNIT NUS1"/>
    <property type="match status" value="1"/>
</dbReference>
<evidence type="ECO:0000256" key="12">
    <source>
        <dbReference type="ARBA" id="ARBA00047353"/>
    </source>
</evidence>
<proteinExistence type="evidence at transcript level"/>
<dbReference type="GO" id="GO:1904423">
    <property type="term" value="C:dehydrodolichyl diphosphate synthase complex"/>
    <property type="evidence" value="ECO:0007669"/>
    <property type="project" value="InterPro"/>
</dbReference>
<feature type="transmembrane region" description="Helical" evidence="13">
    <location>
        <begin position="21"/>
        <end position="43"/>
    </location>
</feature>
<evidence type="ECO:0000313" key="14">
    <source>
        <dbReference type="EMBL" id="AUZ98401.1"/>
    </source>
</evidence>
<keyword evidence="7 13" id="KW-0812">Transmembrane</keyword>
<comment type="cofactor">
    <cofactor evidence="1">
        <name>Mg(2+)</name>
        <dbReference type="ChEBI" id="CHEBI:18420"/>
    </cofactor>
</comment>
<comment type="pathway">
    <text evidence="3">Protein modification; protein glycosylation.</text>
</comment>
<comment type="similarity">
    <text evidence="4">Belongs to the UPP synthase family.</text>
</comment>
<dbReference type="InterPro" id="IPR038887">
    <property type="entry name" value="Nus1/NgBR"/>
</dbReference>
<name>A0A2L0V4L0_TRAAM</name>
<dbReference type="SUPFAM" id="SSF64005">
    <property type="entry name" value="Undecaprenyl diphosphate synthase"/>
    <property type="match status" value="1"/>
</dbReference>
<evidence type="ECO:0000256" key="3">
    <source>
        <dbReference type="ARBA" id="ARBA00004922"/>
    </source>
</evidence>
<reference evidence="14" key="2">
    <citation type="submission" date="2018-01" db="EMBL/GenBank/DDBJ databases">
        <title>Transcriptome analysis of Ajowan (Trachyspermum ammi L.) inflorescence.</title>
        <authorList>
            <person name="Amiripour M."/>
            <person name="Sadat-Noori S.A."/>
            <person name="Shariati V."/>
            <person name="Soltani-Howyzeh M."/>
        </authorList>
    </citation>
    <scope>NUCLEOTIDE SEQUENCE</scope>
</reference>
<dbReference type="GO" id="GO:0005789">
    <property type="term" value="C:endoplasmic reticulum membrane"/>
    <property type="evidence" value="ECO:0007669"/>
    <property type="project" value="UniProtKB-SubCell"/>
</dbReference>
<protein>
    <recommendedName>
        <fullName evidence="5">ditrans,polycis-polyprenyl diphosphate synthase [(2E,6E)-farnesyldiphosphate specific]</fullName>
        <ecNumber evidence="5">2.5.1.87</ecNumber>
    </recommendedName>
</protein>
<evidence type="ECO:0000256" key="6">
    <source>
        <dbReference type="ARBA" id="ARBA00022679"/>
    </source>
</evidence>
<sequence>MYLGDEMQKAKAMTFYRIPQIGNLGLLLLWNFVHLIVNLWYFALGLWQTLESYLITGGLLKRYNSLDSNRVRYLAVVVDSKDAGQTLEVVKLLQHLEDIGIKHVCLYDPKGLLKKSKEAILEKLTCAKLYEEATKSDSPVRKYITLEFASFSDGKKAVSKAANYLFKKHYICEEQKEYICTESHIDEALKAISCARPDPDLLLVYGPARCHLGFPAWRLRYTEIVHMGPLKSMKFGSLIKAIYNFTKVHQNYGT</sequence>
<evidence type="ECO:0000256" key="8">
    <source>
        <dbReference type="ARBA" id="ARBA00022824"/>
    </source>
</evidence>
<keyword evidence="8" id="KW-0256">Endoplasmic reticulum</keyword>
<evidence type="ECO:0000256" key="9">
    <source>
        <dbReference type="ARBA" id="ARBA00022842"/>
    </source>
</evidence>
<dbReference type="EMBL" id="MG745865">
    <property type="protein sequence ID" value="AUZ98401.1"/>
    <property type="molecule type" value="mRNA"/>
</dbReference>
<accession>A0A2L0V4L0</accession>
<gene>
    <name evidence="14" type="primary">DHDDS</name>
</gene>
<dbReference type="UniPathway" id="UPA00378"/>
<reference evidence="14" key="1">
    <citation type="submission" date="2018-01" db="EMBL/GenBank/DDBJ databases">
        <title>Comparative transcriptome analysis to identify putative genes involved in thymol biosynthesis pathway in medicinal plant Trachyspermum ammi L.</title>
        <authorList>
            <person name="Amiripour M."/>
            <person name="Sadat-Noori S.A."/>
            <person name="Shariati V."/>
            <person name="Soltani-Howyzeh M."/>
        </authorList>
    </citation>
    <scope>NUCLEOTIDE SEQUENCE</scope>
</reference>
<evidence type="ECO:0000256" key="13">
    <source>
        <dbReference type="SAM" id="Phobius"/>
    </source>
</evidence>
<dbReference type="Gene3D" id="3.40.1180.10">
    <property type="entry name" value="Decaprenyl diphosphate synthase-like"/>
    <property type="match status" value="1"/>
</dbReference>
<evidence type="ECO:0000256" key="10">
    <source>
        <dbReference type="ARBA" id="ARBA00022989"/>
    </source>
</evidence>
<dbReference type="GO" id="GO:0045547">
    <property type="term" value="F:ditrans,polycis-polyprenyl diphosphate synthase [(2E,6E)-farnesyl diphosphate specific] activity"/>
    <property type="evidence" value="ECO:0007669"/>
    <property type="project" value="UniProtKB-EC"/>
</dbReference>
<keyword evidence="11 13" id="KW-0472">Membrane</keyword>
<dbReference type="PANTHER" id="PTHR21528">
    <property type="entry name" value="DEHYDRODOLICHYL DIPHOSPHATE SYNTHASE COMPLEX SUBUNIT NUS1"/>
    <property type="match status" value="1"/>
</dbReference>
<evidence type="ECO:0000256" key="5">
    <source>
        <dbReference type="ARBA" id="ARBA00012596"/>
    </source>
</evidence>
<dbReference type="EC" id="2.5.1.87" evidence="5"/>
<organism evidence="14">
    <name type="scientific">Trachyspermum ammi</name>
    <name type="common">Ajowan caraway</name>
    <name type="synonym">Sison ammi</name>
    <dbReference type="NCBI Taxonomy" id="52570"/>
    <lineage>
        <taxon>Eukaryota</taxon>
        <taxon>Viridiplantae</taxon>
        <taxon>Streptophyta</taxon>
        <taxon>Embryophyta</taxon>
        <taxon>Tracheophyta</taxon>
        <taxon>Spermatophyta</taxon>
        <taxon>Magnoliopsida</taxon>
        <taxon>eudicotyledons</taxon>
        <taxon>Gunneridae</taxon>
        <taxon>Pentapetalae</taxon>
        <taxon>asterids</taxon>
        <taxon>campanulids</taxon>
        <taxon>Apiales</taxon>
        <taxon>Apiaceae</taxon>
        <taxon>Apioideae</taxon>
        <taxon>apioid superclade</taxon>
        <taxon>Pyramidoptereae</taxon>
        <taxon>Trachyspermum</taxon>
    </lineage>
</organism>
<evidence type="ECO:0000256" key="2">
    <source>
        <dbReference type="ARBA" id="ARBA00004586"/>
    </source>
</evidence>
<keyword evidence="10 13" id="KW-1133">Transmembrane helix</keyword>
<keyword evidence="9" id="KW-0460">Magnesium</keyword>
<comment type="subcellular location">
    <subcellularLocation>
        <location evidence="2">Endoplasmic reticulum membrane</location>
    </subcellularLocation>
</comment>
<evidence type="ECO:0000256" key="7">
    <source>
        <dbReference type="ARBA" id="ARBA00022692"/>
    </source>
</evidence>
<evidence type="ECO:0000256" key="1">
    <source>
        <dbReference type="ARBA" id="ARBA00001946"/>
    </source>
</evidence>
<evidence type="ECO:0000256" key="4">
    <source>
        <dbReference type="ARBA" id="ARBA00005432"/>
    </source>
</evidence>
<evidence type="ECO:0000256" key="11">
    <source>
        <dbReference type="ARBA" id="ARBA00023136"/>
    </source>
</evidence>